<organism evidence="2 3">
    <name type="scientific">Triangularia setosa</name>
    <dbReference type="NCBI Taxonomy" id="2587417"/>
    <lineage>
        <taxon>Eukaryota</taxon>
        <taxon>Fungi</taxon>
        <taxon>Dikarya</taxon>
        <taxon>Ascomycota</taxon>
        <taxon>Pezizomycotina</taxon>
        <taxon>Sordariomycetes</taxon>
        <taxon>Sordariomycetidae</taxon>
        <taxon>Sordariales</taxon>
        <taxon>Podosporaceae</taxon>
        <taxon>Triangularia</taxon>
    </lineage>
</organism>
<evidence type="ECO:0000259" key="1">
    <source>
        <dbReference type="SMART" id="SM01022"/>
    </source>
</evidence>
<dbReference type="InterPro" id="IPR009326">
    <property type="entry name" value="DUF984"/>
</dbReference>
<feature type="domain" description="ASCH" evidence="1">
    <location>
        <begin position="46"/>
        <end position="167"/>
    </location>
</feature>
<dbReference type="Proteomes" id="UP001302321">
    <property type="component" value="Unassembled WGS sequence"/>
</dbReference>
<keyword evidence="3" id="KW-1185">Reference proteome</keyword>
<dbReference type="AlphaFoldDB" id="A0AAN6W2H5"/>
<evidence type="ECO:0000313" key="3">
    <source>
        <dbReference type="Proteomes" id="UP001302321"/>
    </source>
</evidence>
<reference evidence="2" key="1">
    <citation type="journal article" date="2023" name="Mol. Phylogenet. Evol.">
        <title>Genome-scale phylogeny and comparative genomics of the fungal order Sordariales.</title>
        <authorList>
            <person name="Hensen N."/>
            <person name="Bonometti L."/>
            <person name="Westerberg I."/>
            <person name="Brannstrom I.O."/>
            <person name="Guillou S."/>
            <person name="Cros-Aarteil S."/>
            <person name="Calhoun S."/>
            <person name="Haridas S."/>
            <person name="Kuo A."/>
            <person name="Mondo S."/>
            <person name="Pangilinan J."/>
            <person name="Riley R."/>
            <person name="LaButti K."/>
            <person name="Andreopoulos B."/>
            <person name="Lipzen A."/>
            <person name="Chen C."/>
            <person name="Yan M."/>
            <person name="Daum C."/>
            <person name="Ng V."/>
            <person name="Clum A."/>
            <person name="Steindorff A."/>
            <person name="Ohm R.A."/>
            <person name="Martin F."/>
            <person name="Silar P."/>
            <person name="Natvig D.O."/>
            <person name="Lalanne C."/>
            <person name="Gautier V."/>
            <person name="Ament-Velasquez S.L."/>
            <person name="Kruys A."/>
            <person name="Hutchinson M.I."/>
            <person name="Powell A.J."/>
            <person name="Barry K."/>
            <person name="Miller A.N."/>
            <person name="Grigoriev I.V."/>
            <person name="Debuchy R."/>
            <person name="Gladieux P."/>
            <person name="Hiltunen Thoren M."/>
            <person name="Johannesson H."/>
        </authorList>
    </citation>
    <scope>NUCLEOTIDE SEQUENCE</scope>
    <source>
        <strain evidence="2">CBS 892.96</strain>
    </source>
</reference>
<protein>
    <submittedName>
        <fullName evidence="2">PUA-like domain-containing protein</fullName>
    </submittedName>
</protein>
<evidence type="ECO:0000313" key="2">
    <source>
        <dbReference type="EMBL" id="KAK4173071.1"/>
    </source>
</evidence>
<dbReference type="InterPro" id="IPR015947">
    <property type="entry name" value="PUA-like_sf"/>
</dbReference>
<gene>
    <name evidence="2" type="ORF">QBC36DRAFT_336594</name>
</gene>
<dbReference type="SMART" id="SM01022">
    <property type="entry name" value="ASCH"/>
    <property type="match status" value="1"/>
</dbReference>
<dbReference type="InterPro" id="IPR007374">
    <property type="entry name" value="ASCH_domain"/>
</dbReference>
<dbReference type="SUPFAM" id="SSF88697">
    <property type="entry name" value="PUA domain-like"/>
    <property type="match status" value="1"/>
</dbReference>
<dbReference type="EMBL" id="MU866371">
    <property type="protein sequence ID" value="KAK4173071.1"/>
    <property type="molecule type" value="Genomic_DNA"/>
</dbReference>
<dbReference type="Gene3D" id="3.10.400.10">
    <property type="entry name" value="Sulfate adenylyltransferase"/>
    <property type="match status" value="1"/>
</dbReference>
<proteinExistence type="predicted"/>
<comment type="caution">
    <text evidence="2">The sequence shown here is derived from an EMBL/GenBank/DDBJ whole genome shotgun (WGS) entry which is preliminary data.</text>
</comment>
<sequence length="175" mass="19454">MILLDSKMTLSPSATHPDIVKFMSLACADLASRNILLDSSQPKDIFYFGGTSPQLADARLRLAIQGKKTATTSWPVPKPLQWGVGDYSVILDGSGKPGALMQTTELKTCKFRDVTDDFALAEAEGSVDDYKQGHREFYAEQRLREGKPLKEFGEESEVLCERFVVVFARDDLKQC</sequence>
<reference evidence="2" key="2">
    <citation type="submission" date="2023-05" db="EMBL/GenBank/DDBJ databases">
        <authorList>
            <consortium name="Lawrence Berkeley National Laboratory"/>
            <person name="Steindorff A."/>
            <person name="Hensen N."/>
            <person name="Bonometti L."/>
            <person name="Westerberg I."/>
            <person name="Brannstrom I.O."/>
            <person name="Guillou S."/>
            <person name="Cros-Aarteil S."/>
            <person name="Calhoun S."/>
            <person name="Haridas S."/>
            <person name="Kuo A."/>
            <person name="Mondo S."/>
            <person name="Pangilinan J."/>
            <person name="Riley R."/>
            <person name="Labutti K."/>
            <person name="Andreopoulos B."/>
            <person name="Lipzen A."/>
            <person name="Chen C."/>
            <person name="Yanf M."/>
            <person name="Daum C."/>
            <person name="Ng V."/>
            <person name="Clum A."/>
            <person name="Ohm R."/>
            <person name="Martin F."/>
            <person name="Silar P."/>
            <person name="Natvig D."/>
            <person name="Lalanne C."/>
            <person name="Gautier V."/>
            <person name="Ament-Velasquez S.L."/>
            <person name="Kruys A."/>
            <person name="Hutchinson M.I."/>
            <person name="Powell A.J."/>
            <person name="Barry K."/>
            <person name="Miller A.N."/>
            <person name="Grigoriev I.V."/>
            <person name="Debuchy R."/>
            <person name="Gladieux P."/>
            <person name="Thoren M.H."/>
            <person name="Johannesson H."/>
        </authorList>
    </citation>
    <scope>NUCLEOTIDE SEQUENCE</scope>
    <source>
        <strain evidence="2">CBS 892.96</strain>
    </source>
</reference>
<dbReference type="PANTHER" id="PTHR39203">
    <property type="entry name" value="CYTOPLASMIC PROTEIN-RELATED"/>
    <property type="match status" value="1"/>
</dbReference>
<dbReference type="PANTHER" id="PTHR39203:SF1">
    <property type="entry name" value="CYTOPLASMIC PROTEIN"/>
    <property type="match status" value="1"/>
</dbReference>
<name>A0AAN6W2H5_9PEZI</name>
<accession>A0AAN6W2H5</accession>
<dbReference type="Pfam" id="PF04266">
    <property type="entry name" value="ASCH"/>
    <property type="match status" value="1"/>
</dbReference>